<gene>
    <name evidence="1" type="ORF">V1478_010192</name>
</gene>
<accession>A0ABD2AJ10</accession>
<dbReference type="Proteomes" id="UP001607302">
    <property type="component" value="Unassembled WGS sequence"/>
</dbReference>
<protein>
    <submittedName>
        <fullName evidence="1">Uncharacterized protein</fullName>
    </submittedName>
</protein>
<keyword evidence="2" id="KW-1185">Reference proteome</keyword>
<evidence type="ECO:0000313" key="2">
    <source>
        <dbReference type="Proteomes" id="UP001607302"/>
    </source>
</evidence>
<reference evidence="1 2" key="1">
    <citation type="journal article" date="2024" name="Ann. Entomol. Soc. Am.">
        <title>Genomic analyses of the southern and eastern yellowjacket wasps (Hymenoptera: Vespidae) reveal evolutionary signatures of social life.</title>
        <authorList>
            <person name="Catto M.A."/>
            <person name="Caine P.B."/>
            <person name="Orr S.E."/>
            <person name="Hunt B.G."/>
            <person name="Goodisman M.A.D."/>
        </authorList>
    </citation>
    <scope>NUCLEOTIDE SEQUENCE [LARGE SCALE GENOMIC DNA]</scope>
    <source>
        <strain evidence="1">233</strain>
        <tissue evidence="1">Head and thorax</tissue>
    </source>
</reference>
<organism evidence="1 2">
    <name type="scientific">Vespula squamosa</name>
    <name type="common">Southern yellow jacket</name>
    <name type="synonym">Wasp</name>
    <dbReference type="NCBI Taxonomy" id="30214"/>
    <lineage>
        <taxon>Eukaryota</taxon>
        <taxon>Metazoa</taxon>
        <taxon>Ecdysozoa</taxon>
        <taxon>Arthropoda</taxon>
        <taxon>Hexapoda</taxon>
        <taxon>Insecta</taxon>
        <taxon>Pterygota</taxon>
        <taxon>Neoptera</taxon>
        <taxon>Endopterygota</taxon>
        <taxon>Hymenoptera</taxon>
        <taxon>Apocrita</taxon>
        <taxon>Aculeata</taxon>
        <taxon>Vespoidea</taxon>
        <taxon>Vespidae</taxon>
        <taxon>Vespinae</taxon>
        <taxon>Vespula</taxon>
    </lineage>
</organism>
<name>A0ABD2AJ10_VESSQ</name>
<dbReference type="AlphaFoldDB" id="A0ABD2AJ10"/>
<proteinExistence type="predicted"/>
<evidence type="ECO:0000313" key="1">
    <source>
        <dbReference type="EMBL" id="KAL2720616.1"/>
    </source>
</evidence>
<sequence length="204" mass="23019">MKSEKRKEAGHRIDVRTSLNLRGGRRATCRYDRKQVFIIGRFRPPSEAGLWLLWQHTRGRAMLVARLLVALIPRRNTVRRCFLLCFWDSRRRKTCRFDNRTYDKTGLSGLIVVPRVGRRSYTVAPCYVQVSAGEVGDLTGISICPPSAVLAPSQDPEAGSHGRRYFWGTACRSTVLGMLRPSESRGLIGPEKCDDSPADNAVRE</sequence>
<dbReference type="EMBL" id="JAUDFV010000146">
    <property type="protein sequence ID" value="KAL2720616.1"/>
    <property type="molecule type" value="Genomic_DNA"/>
</dbReference>
<comment type="caution">
    <text evidence="1">The sequence shown here is derived from an EMBL/GenBank/DDBJ whole genome shotgun (WGS) entry which is preliminary data.</text>
</comment>